<sequence length="348" mass="38795">MLSSPERYRSRRVLMPAHRVRTPKREKLKAKMYKFMELVNDISSSGESSSSSASTEAGPSQKRSRSLERNLRPKRRRILSSSSSSCSEGAERAGIRSPDSGGDLPIVIQNQNFLGDDPSAIVDPGVSLEDAIVSRWSSYLTKGLESKLREKLMEKWTIPANCTGLNPPKLNPDLVGMISASGIKKDNYLGNVQEKMGKGLSALGTILNDLVADKFPADVKEKITPALAEAAQYFCETHFLLSKHRKHEILPNFNPLVRKVAEESTHDSLLFGSGFTEHFKAAQAAEKSSKQMKAPTKNFRKGIFVLKEPLPPSHYPKTKWKDHARGHQATYSRRSQGSRGQQSSRRRY</sequence>
<keyword evidence="2" id="KW-1185">Reference proteome</keyword>
<dbReference type="InParanoid" id="A0A6J2XQW6"/>
<dbReference type="KEGG" id="soy:115880642"/>
<evidence type="ECO:0000313" key="3">
    <source>
        <dbReference type="RefSeq" id="XP_030753777.1"/>
    </source>
</evidence>
<gene>
    <name evidence="3" type="primary">LOC115880642</name>
</gene>
<dbReference type="PANTHER" id="PTHR34239:SF2">
    <property type="entry name" value="TRANSPOSABLE ELEMENT P TRANSPOSASE_THAP9 CONSERVED DOMAIN-CONTAINING PROTEIN"/>
    <property type="match status" value="1"/>
</dbReference>
<feature type="region of interest" description="Disordered" evidence="1">
    <location>
        <begin position="310"/>
        <end position="348"/>
    </location>
</feature>
<name>A0A6J2XQW6_SITOR</name>
<proteinExistence type="predicted"/>
<dbReference type="AlphaFoldDB" id="A0A6J2XQW6"/>
<accession>A0A6J2XQW6</accession>
<reference evidence="3" key="1">
    <citation type="submission" date="2025-08" db="UniProtKB">
        <authorList>
            <consortium name="RefSeq"/>
        </authorList>
    </citation>
    <scope>IDENTIFICATION</scope>
    <source>
        <tissue evidence="3">Gonads</tissue>
    </source>
</reference>
<evidence type="ECO:0000313" key="2">
    <source>
        <dbReference type="Proteomes" id="UP000504635"/>
    </source>
</evidence>
<dbReference type="RefSeq" id="XP_030753777.1">
    <property type="nucleotide sequence ID" value="XM_030897917.1"/>
</dbReference>
<dbReference type="Proteomes" id="UP000504635">
    <property type="component" value="Unplaced"/>
</dbReference>
<feature type="compositionally biased region" description="Basic residues" evidence="1">
    <location>
        <begin position="18"/>
        <end position="27"/>
    </location>
</feature>
<feature type="region of interest" description="Disordered" evidence="1">
    <location>
        <begin position="1"/>
        <end position="27"/>
    </location>
</feature>
<feature type="region of interest" description="Disordered" evidence="1">
    <location>
        <begin position="43"/>
        <end position="102"/>
    </location>
</feature>
<organism evidence="2 3">
    <name type="scientific">Sitophilus oryzae</name>
    <name type="common">Rice weevil</name>
    <name type="synonym">Curculio oryzae</name>
    <dbReference type="NCBI Taxonomy" id="7048"/>
    <lineage>
        <taxon>Eukaryota</taxon>
        <taxon>Metazoa</taxon>
        <taxon>Ecdysozoa</taxon>
        <taxon>Arthropoda</taxon>
        <taxon>Hexapoda</taxon>
        <taxon>Insecta</taxon>
        <taxon>Pterygota</taxon>
        <taxon>Neoptera</taxon>
        <taxon>Endopterygota</taxon>
        <taxon>Coleoptera</taxon>
        <taxon>Polyphaga</taxon>
        <taxon>Cucujiformia</taxon>
        <taxon>Curculionidae</taxon>
        <taxon>Dryophthorinae</taxon>
        <taxon>Sitophilus</taxon>
    </lineage>
</organism>
<feature type="compositionally biased region" description="Low complexity" evidence="1">
    <location>
        <begin position="332"/>
        <end position="348"/>
    </location>
</feature>
<evidence type="ECO:0000256" key="1">
    <source>
        <dbReference type="SAM" id="MobiDB-lite"/>
    </source>
</evidence>
<dbReference type="GeneID" id="115880642"/>
<dbReference type="PANTHER" id="PTHR34239">
    <property type="entry name" value="APPLE DOMAIN-CONTAINING PROTEIN"/>
    <property type="match status" value="1"/>
</dbReference>
<feature type="compositionally biased region" description="Low complexity" evidence="1">
    <location>
        <begin position="43"/>
        <end position="60"/>
    </location>
</feature>
<dbReference type="OrthoDB" id="6776326at2759"/>
<protein>
    <submittedName>
        <fullName evidence="3">Uncharacterized protein LOC115880642</fullName>
    </submittedName>
</protein>